<dbReference type="AlphaFoldDB" id="A0A1J6KBZ8"/>
<sequence>MEIGGIFASEVGPLYVRGRVEHVTNVDCDHLSIPELVDYAKNFGIKKLGKTYIMSAKGGSLVELTKERDLMDLAMLLNNGDTIDIFVSSDSQFEEVHAIEGSQISHVGEPFNASSSTQQDNRESIVLCGPPLNTTAANPDLGLPTPLNTTQEDDLSIDWISSSEEEESAAATDDVVDIAANSQQVEPPGEEEEIGLPTPLNTTQEEDSPIDWTSSSEEEESAAAADSQQVEPAGEEEEEIASGDESERSFDYGSDVHEELRVVKEDLKKYRQKNMRKLRKEKTDGFLGEVGVDEESSNPKVLPPPVQNIPGRPRKNRRKEVGEIKGAGKLSKKGITMTCSICKASTHNMRSFPTRPTSNQETTNCSQQSTTKTSQKRGRKEPTSKASTSTGGKSGGARSHYKRPRLQGHGVFVAQSSFTSINHGLPTARKVYTGPLIDSTHVTGDIGYKPSKGLKWKGKEAVTQRQLQVQAAMARIKTRSQSGEIKQDLRLWENLPPRSPLEFLYCLDVVFDILDFFFC</sequence>
<accession>A0A1J6KBZ8</accession>
<dbReference type="Pfam" id="PF26130">
    <property type="entry name" value="PB1-like"/>
    <property type="match status" value="1"/>
</dbReference>
<feature type="compositionally biased region" description="Acidic residues" evidence="1">
    <location>
        <begin position="233"/>
        <end position="244"/>
    </location>
</feature>
<evidence type="ECO:0000256" key="1">
    <source>
        <dbReference type="SAM" id="MobiDB-lite"/>
    </source>
</evidence>
<gene>
    <name evidence="3" type="ORF">A4A49_40901</name>
</gene>
<evidence type="ECO:0000313" key="4">
    <source>
        <dbReference type="Proteomes" id="UP000187609"/>
    </source>
</evidence>
<feature type="compositionally biased region" description="Basic and acidic residues" evidence="1">
    <location>
        <begin position="245"/>
        <end position="255"/>
    </location>
</feature>
<protein>
    <recommendedName>
        <fullName evidence="2">PB1-like domain-containing protein</fullName>
    </recommendedName>
</protein>
<reference evidence="3" key="1">
    <citation type="submission" date="2016-11" db="EMBL/GenBank/DDBJ databases">
        <title>The genome of Nicotiana attenuata.</title>
        <authorList>
            <person name="Xu S."/>
            <person name="Brockmoeller T."/>
            <person name="Gaquerel E."/>
            <person name="Navarro A."/>
            <person name="Kuhl H."/>
            <person name="Gase K."/>
            <person name="Ling Z."/>
            <person name="Zhou W."/>
            <person name="Kreitzer C."/>
            <person name="Stanke M."/>
            <person name="Tang H."/>
            <person name="Lyons E."/>
            <person name="Pandey P."/>
            <person name="Pandey S.P."/>
            <person name="Timmermann B."/>
            <person name="Baldwin I.T."/>
        </authorList>
    </citation>
    <scope>NUCLEOTIDE SEQUENCE [LARGE SCALE GENOMIC DNA]</scope>
    <source>
        <strain evidence="3">UT</strain>
    </source>
</reference>
<evidence type="ECO:0000313" key="3">
    <source>
        <dbReference type="EMBL" id="OIT26220.1"/>
    </source>
</evidence>
<name>A0A1J6KBZ8_NICAT</name>
<feature type="region of interest" description="Disordered" evidence="1">
    <location>
        <begin position="348"/>
        <end position="402"/>
    </location>
</feature>
<feature type="region of interest" description="Disordered" evidence="1">
    <location>
        <begin position="129"/>
        <end position="152"/>
    </location>
</feature>
<keyword evidence="4" id="KW-1185">Reference proteome</keyword>
<proteinExistence type="predicted"/>
<comment type="caution">
    <text evidence="3">The sequence shown here is derived from an EMBL/GenBank/DDBJ whole genome shotgun (WGS) entry which is preliminary data.</text>
</comment>
<feature type="domain" description="PB1-like" evidence="2">
    <location>
        <begin position="5"/>
        <end position="87"/>
    </location>
</feature>
<dbReference type="Gramene" id="OIT26220">
    <property type="protein sequence ID" value="OIT26220"/>
    <property type="gene ID" value="A4A49_40901"/>
</dbReference>
<dbReference type="InterPro" id="IPR058594">
    <property type="entry name" value="PB1-like_dom_pln"/>
</dbReference>
<dbReference type="EMBL" id="MJEQ01002924">
    <property type="protein sequence ID" value="OIT26220.1"/>
    <property type="molecule type" value="Genomic_DNA"/>
</dbReference>
<dbReference type="Proteomes" id="UP000187609">
    <property type="component" value="Unassembled WGS sequence"/>
</dbReference>
<organism evidence="3 4">
    <name type="scientific">Nicotiana attenuata</name>
    <name type="common">Coyote tobacco</name>
    <dbReference type="NCBI Taxonomy" id="49451"/>
    <lineage>
        <taxon>Eukaryota</taxon>
        <taxon>Viridiplantae</taxon>
        <taxon>Streptophyta</taxon>
        <taxon>Embryophyta</taxon>
        <taxon>Tracheophyta</taxon>
        <taxon>Spermatophyta</taxon>
        <taxon>Magnoliopsida</taxon>
        <taxon>eudicotyledons</taxon>
        <taxon>Gunneridae</taxon>
        <taxon>Pentapetalae</taxon>
        <taxon>asterids</taxon>
        <taxon>lamiids</taxon>
        <taxon>Solanales</taxon>
        <taxon>Solanaceae</taxon>
        <taxon>Nicotianoideae</taxon>
        <taxon>Nicotianeae</taxon>
        <taxon>Nicotiana</taxon>
    </lineage>
</organism>
<feature type="region of interest" description="Disordered" evidence="1">
    <location>
        <begin position="181"/>
        <end position="255"/>
    </location>
</feature>
<feature type="compositionally biased region" description="Polar residues" evidence="1">
    <location>
        <begin position="348"/>
        <end position="373"/>
    </location>
</feature>
<evidence type="ECO:0000259" key="2">
    <source>
        <dbReference type="Pfam" id="PF26130"/>
    </source>
</evidence>
<feature type="region of interest" description="Disordered" evidence="1">
    <location>
        <begin position="289"/>
        <end position="329"/>
    </location>
</feature>